<dbReference type="SUPFAM" id="SSF111069">
    <property type="entry name" value="Hypothetical protein yfbM"/>
    <property type="match status" value="1"/>
</dbReference>
<protein>
    <recommendedName>
        <fullName evidence="3">DUF1877 family protein</fullName>
    </recommendedName>
</protein>
<keyword evidence="2" id="KW-1185">Reference proteome</keyword>
<dbReference type="Gene3D" id="3.40.1760.10">
    <property type="entry name" value="YfbM-like super family"/>
    <property type="match status" value="1"/>
</dbReference>
<evidence type="ECO:0000313" key="1">
    <source>
        <dbReference type="EMBL" id="MDQ1151846.1"/>
    </source>
</evidence>
<dbReference type="RefSeq" id="WP_307187269.1">
    <property type="nucleotide sequence ID" value="NZ_JAUTBA010000001.1"/>
</dbReference>
<reference evidence="1 2" key="1">
    <citation type="submission" date="2023-07" db="EMBL/GenBank/DDBJ databases">
        <title>Functional and genomic diversity of the sorghum phyllosphere microbiome.</title>
        <authorList>
            <person name="Shade A."/>
        </authorList>
    </citation>
    <scope>NUCLEOTIDE SEQUENCE [LARGE SCALE GENOMIC DNA]</scope>
    <source>
        <strain evidence="1 2">SORGH_AS_0892</strain>
    </source>
</reference>
<evidence type="ECO:0008006" key="3">
    <source>
        <dbReference type="Google" id="ProtNLM"/>
    </source>
</evidence>
<name>A0ABU0UAF5_9SPHI</name>
<gene>
    <name evidence="1" type="ORF">QE382_003830</name>
</gene>
<dbReference type="EMBL" id="JAUTBA010000001">
    <property type="protein sequence ID" value="MDQ1151846.1"/>
    <property type="molecule type" value="Genomic_DNA"/>
</dbReference>
<accession>A0ABU0UAF5</accession>
<dbReference type="InterPro" id="IPR015068">
    <property type="entry name" value="DUF1877"/>
</dbReference>
<evidence type="ECO:0000313" key="2">
    <source>
        <dbReference type="Proteomes" id="UP001244640"/>
    </source>
</evidence>
<dbReference type="Pfam" id="PF08974">
    <property type="entry name" value="DUF1877"/>
    <property type="match status" value="1"/>
</dbReference>
<proteinExistence type="predicted"/>
<organism evidence="1 2">
    <name type="scientific">Sphingobacterium zeae</name>
    <dbReference type="NCBI Taxonomy" id="1776859"/>
    <lineage>
        <taxon>Bacteria</taxon>
        <taxon>Pseudomonadati</taxon>
        <taxon>Bacteroidota</taxon>
        <taxon>Sphingobacteriia</taxon>
        <taxon>Sphingobacteriales</taxon>
        <taxon>Sphingobacteriaceae</taxon>
        <taxon>Sphingobacterium</taxon>
    </lineage>
</organism>
<dbReference type="Proteomes" id="UP001244640">
    <property type="component" value="Unassembled WGS sequence"/>
</dbReference>
<sequence>MGMIQSYLRVDNDTLNAFIEDSSRLEDIIYSDDITNNENFLDLDKAWEGVFFIITGQSLAEAVEEEAPLLGILMGPLEIDPDQDIGYGPATYTTAEQTRVIYNTIIELTKEELSANYDPNRMEEEGVYPHIWQDDEDALEYLLDYFDDLKDFYKKAAENGEAVVTFLG</sequence>
<dbReference type="InterPro" id="IPR035944">
    <property type="entry name" value="YfbM-like_sf"/>
</dbReference>
<comment type="caution">
    <text evidence="1">The sequence shown here is derived from an EMBL/GenBank/DDBJ whole genome shotgun (WGS) entry which is preliminary data.</text>
</comment>